<comment type="caution">
    <text evidence="7">The sequence shown here is derived from an EMBL/GenBank/DDBJ whole genome shotgun (WGS) entry which is preliminary data.</text>
</comment>
<dbReference type="NCBIfam" id="NF037995">
    <property type="entry name" value="TRAP_S1"/>
    <property type="match status" value="1"/>
</dbReference>
<dbReference type="InterPro" id="IPR004682">
    <property type="entry name" value="TRAP_DctP"/>
</dbReference>
<proteinExistence type="inferred from homology"/>
<organism evidence="7 8">
    <name type="scientific">Halalkalibacter alkalisediminis</name>
    <dbReference type="NCBI Taxonomy" id="935616"/>
    <lineage>
        <taxon>Bacteria</taxon>
        <taxon>Bacillati</taxon>
        <taxon>Bacillota</taxon>
        <taxon>Bacilli</taxon>
        <taxon>Bacillales</taxon>
        <taxon>Bacillaceae</taxon>
        <taxon>Halalkalibacter</taxon>
    </lineage>
</organism>
<keyword evidence="8" id="KW-1185">Reference proteome</keyword>
<sequence>MKKLLGGVLMSTLLVLGACGGGNGGSSNSNPASGDAEAPVAETVEAKIMKLAVATPDERSLTKGLVKFGESIEEQTGGSIDVEIYSNGSLGGDREVLEGIQLGTIQGTTVSTGPIAQFSSRFNVFDLPFLFPNTDIAYEILDGPVGEELLGDLPEQGMIGLGYWENGFRHLTNDVKEVKTVDDIKGLKIRTLENNLHMDMWRELGANPTPIAYTELFAALQQRVVDGQENPVGNITTAKFYEVQKYLTKTGHIYNASPLLISKSFWDSLTDEEKEVVKKAAEEAKIYQRELNQQEDADATAQLIELGMTITELSSEEQAKMFELAQPVYGKYSAEIGEDFVNKLLETIEASK</sequence>
<evidence type="ECO:0000313" key="8">
    <source>
        <dbReference type="Proteomes" id="UP001589833"/>
    </source>
</evidence>
<dbReference type="Gene3D" id="3.40.190.170">
    <property type="entry name" value="Bacterial extracellular solute-binding protein, family 7"/>
    <property type="match status" value="1"/>
</dbReference>
<feature type="signal peptide" evidence="6">
    <location>
        <begin position="1"/>
        <end position="20"/>
    </location>
</feature>
<dbReference type="PANTHER" id="PTHR33376:SF4">
    <property type="entry name" value="SIALIC ACID-BINDING PERIPLASMIC PROTEIN SIAP"/>
    <property type="match status" value="1"/>
</dbReference>
<comment type="subcellular location">
    <subcellularLocation>
        <location evidence="1">Cell envelope</location>
    </subcellularLocation>
</comment>
<name>A0ABV6NJ05_9BACI</name>
<dbReference type="Pfam" id="PF03480">
    <property type="entry name" value="DctP"/>
    <property type="match status" value="1"/>
</dbReference>
<accession>A0ABV6NJ05</accession>
<comment type="similarity">
    <text evidence="2">Belongs to the bacterial solute-binding protein 7 family.</text>
</comment>
<dbReference type="RefSeq" id="WP_273848051.1">
    <property type="nucleotide sequence ID" value="NZ_JAQQWT010000047.1"/>
</dbReference>
<evidence type="ECO:0000256" key="2">
    <source>
        <dbReference type="ARBA" id="ARBA00009023"/>
    </source>
</evidence>
<evidence type="ECO:0000256" key="6">
    <source>
        <dbReference type="SAM" id="SignalP"/>
    </source>
</evidence>
<evidence type="ECO:0000256" key="5">
    <source>
        <dbReference type="SAM" id="Coils"/>
    </source>
</evidence>
<evidence type="ECO:0000256" key="1">
    <source>
        <dbReference type="ARBA" id="ARBA00004196"/>
    </source>
</evidence>
<dbReference type="CDD" id="cd13679">
    <property type="entry name" value="PBP2_TRAP_YiaO_like"/>
    <property type="match status" value="1"/>
</dbReference>
<feature type="chain" id="PRO_5047380758" evidence="6">
    <location>
        <begin position="21"/>
        <end position="352"/>
    </location>
</feature>
<reference evidence="7 8" key="1">
    <citation type="submission" date="2024-09" db="EMBL/GenBank/DDBJ databases">
        <authorList>
            <person name="Sun Q."/>
            <person name="Mori K."/>
        </authorList>
    </citation>
    <scope>NUCLEOTIDE SEQUENCE [LARGE SCALE GENOMIC DNA]</scope>
    <source>
        <strain evidence="7 8">NCAIM B.02301</strain>
    </source>
</reference>
<keyword evidence="3" id="KW-0813">Transport</keyword>
<dbReference type="InterPro" id="IPR038404">
    <property type="entry name" value="TRAP_DctP_sf"/>
</dbReference>
<feature type="coiled-coil region" evidence="5">
    <location>
        <begin position="270"/>
        <end position="297"/>
    </location>
</feature>
<dbReference type="NCBIfam" id="TIGR00787">
    <property type="entry name" value="dctP"/>
    <property type="match status" value="1"/>
</dbReference>
<dbReference type="PIRSF" id="PIRSF006470">
    <property type="entry name" value="DctB"/>
    <property type="match status" value="1"/>
</dbReference>
<protein>
    <submittedName>
        <fullName evidence="7">TRAP transporter substrate-binding protein</fullName>
    </submittedName>
</protein>
<dbReference type="EMBL" id="JBHLTR010000032">
    <property type="protein sequence ID" value="MFC0560664.1"/>
    <property type="molecule type" value="Genomic_DNA"/>
</dbReference>
<keyword evidence="4 6" id="KW-0732">Signal</keyword>
<dbReference type="Proteomes" id="UP001589833">
    <property type="component" value="Unassembled WGS sequence"/>
</dbReference>
<evidence type="ECO:0000256" key="3">
    <source>
        <dbReference type="ARBA" id="ARBA00022448"/>
    </source>
</evidence>
<keyword evidence="5" id="KW-0175">Coiled coil</keyword>
<dbReference type="PROSITE" id="PS51257">
    <property type="entry name" value="PROKAR_LIPOPROTEIN"/>
    <property type="match status" value="1"/>
</dbReference>
<evidence type="ECO:0000313" key="7">
    <source>
        <dbReference type="EMBL" id="MFC0560664.1"/>
    </source>
</evidence>
<evidence type="ECO:0000256" key="4">
    <source>
        <dbReference type="ARBA" id="ARBA00022729"/>
    </source>
</evidence>
<gene>
    <name evidence="7" type="ORF">ACFFH4_16900</name>
</gene>
<dbReference type="InterPro" id="IPR018389">
    <property type="entry name" value="DctP_fam"/>
</dbReference>
<dbReference type="PANTHER" id="PTHR33376">
    <property type="match status" value="1"/>
</dbReference>